<evidence type="ECO:0000313" key="3">
    <source>
        <dbReference type="Proteomes" id="UP000254875"/>
    </source>
</evidence>
<sequence length="267" mass="28995">MNDDSDRRNQGSGESDLWLLSSLADNELSATERAATLDWLANDREAATRVADYRAQKTALAALFGDPREDVRCIVVRRRPPCWQQTGVAACCMVVGVVLGSAPGWMLAGFPVDQPVFAKRADIAYAVYAPDQRHPVEVAAAQEDHLVKWLSRRLDRPLLVPSLREYGYSLVGGRLLPDDSGPAAQFMYQNSAGARITLYVAAVPKNVAAFHLFRDDKRSTFYWVSEGMGCALTGHVSEAQLRAMAIDVCSALGGLVRGLAIGGDSNP</sequence>
<keyword evidence="3" id="KW-1185">Reference proteome</keyword>
<dbReference type="RefSeq" id="WP_115100273.1">
    <property type="nucleotide sequence ID" value="NZ_QHKS01000004.1"/>
</dbReference>
<dbReference type="AlphaFoldDB" id="A0A370ND23"/>
<name>A0A370ND23_9BURK</name>
<dbReference type="Proteomes" id="UP000254875">
    <property type="component" value="Unassembled WGS sequence"/>
</dbReference>
<dbReference type="EMBL" id="QHKS01000004">
    <property type="protein sequence ID" value="RDK03510.1"/>
    <property type="molecule type" value="Genomic_DNA"/>
</dbReference>
<dbReference type="OrthoDB" id="9152892at2"/>
<evidence type="ECO:0000256" key="1">
    <source>
        <dbReference type="SAM" id="Phobius"/>
    </source>
</evidence>
<keyword evidence="1" id="KW-1133">Transmembrane helix</keyword>
<keyword evidence="1" id="KW-0812">Transmembrane</keyword>
<comment type="caution">
    <text evidence="2">The sequence shown here is derived from an EMBL/GenBank/DDBJ whole genome shotgun (WGS) entry which is preliminary data.</text>
</comment>
<feature type="transmembrane region" description="Helical" evidence="1">
    <location>
        <begin position="87"/>
        <end position="108"/>
    </location>
</feature>
<protein>
    <submittedName>
        <fullName evidence="2">Anti-sigma factor</fullName>
    </submittedName>
</protein>
<evidence type="ECO:0000313" key="2">
    <source>
        <dbReference type="EMBL" id="RDK03510.1"/>
    </source>
</evidence>
<reference evidence="3" key="1">
    <citation type="submission" date="2018-05" db="EMBL/GenBank/DDBJ databases">
        <authorList>
            <person name="Feng T."/>
        </authorList>
    </citation>
    <scope>NUCLEOTIDE SEQUENCE [LARGE SCALE GENOMIC DNA]</scope>
    <source>
        <strain evidence="3">S27</strain>
    </source>
</reference>
<organism evidence="2 3">
    <name type="scientific">Paraburkholderia lacunae</name>
    <dbReference type="NCBI Taxonomy" id="2211104"/>
    <lineage>
        <taxon>Bacteria</taxon>
        <taxon>Pseudomonadati</taxon>
        <taxon>Pseudomonadota</taxon>
        <taxon>Betaproteobacteria</taxon>
        <taxon>Burkholderiales</taxon>
        <taxon>Burkholderiaceae</taxon>
        <taxon>Paraburkholderia</taxon>
    </lineage>
</organism>
<keyword evidence="1" id="KW-0472">Membrane</keyword>
<accession>A0A370ND23</accession>
<gene>
    <name evidence="2" type="ORF">DLM46_08315</name>
</gene>
<proteinExistence type="predicted"/>